<evidence type="ECO:0000313" key="2">
    <source>
        <dbReference type="EMBL" id="GEK89986.1"/>
    </source>
</evidence>
<gene>
    <name evidence="2" type="ORF">APU01nite_20250</name>
    <name evidence="3" type="ORF">SAMN04488100_13129</name>
</gene>
<sequence length="232" mass="26720">MKEKIKSKYLDTIATFVGSFMALFFYNKSAPYLISFINNYSWSENNEELVKSFILSLFIAIGYILVLLIFWLFTSLFSTVLAPKVEVAFLNIRNNNIQELNLGDNPEEPYYLKIEFKAKFSKIQLWILKNLLKARIFISSNPTMVSFDLAEGFIASDKDFKLHNQCVYFDLFSKFSSSTKSATINVELNLLLVQSATGDLKFNLDVSNAPFLLKNIFSNYCKFKIEKFIILG</sequence>
<feature type="transmembrane region" description="Helical" evidence="1">
    <location>
        <begin position="54"/>
        <end position="74"/>
    </location>
</feature>
<name>A0A1H7W7G7_9LACT</name>
<dbReference type="EMBL" id="FOBL01000031">
    <property type="protein sequence ID" value="SEM17486.1"/>
    <property type="molecule type" value="Genomic_DNA"/>
</dbReference>
<feature type="transmembrane region" description="Helical" evidence="1">
    <location>
        <begin position="12"/>
        <end position="34"/>
    </location>
</feature>
<dbReference type="RefSeq" id="WP_091489306.1">
    <property type="nucleotide sequence ID" value="NZ_BJUX01000028.1"/>
</dbReference>
<dbReference type="EMBL" id="BJUX01000028">
    <property type="protein sequence ID" value="GEK89986.1"/>
    <property type="molecule type" value="Genomic_DNA"/>
</dbReference>
<organism evidence="3 4">
    <name type="scientific">Alkalibacterium putridalgicola</name>
    <dbReference type="NCBI Taxonomy" id="426703"/>
    <lineage>
        <taxon>Bacteria</taxon>
        <taxon>Bacillati</taxon>
        <taxon>Bacillota</taxon>
        <taxon>Bacilli</taxon>
        <taxon>Lactobacillales</taxon>
        <taxon>Carnobacteriaceae</taxon>
        <taxon>Alkalibacterium</taxon>
    </lineage>
</organism>
<dbReference type="Proteomes" id="UP000198548">
    <property type="component" value="Unassembled WGS sequence"/>
</dbReference>
<keyword evidence="1" id="KW-0812">Transmembrane</keyword>
<keyword evidence="1" id="KW-1133">Transmembrane helix</keyword>
<dbReference type="Proteomes" id="UP000321425">
    <property type="component" value="Unassembled WGS sequence"/>
</dbReference>
<keyword evidence="1" id="KW-0472">Membrane</keyword>
<dbReference type="STRING" id="426703.SAMN04488100_13129"/>
<evidence type="ECO:0000313" key="4">
    <source>
        <dbReference type="Proteomes" id="UP000198548"/>
    </source>
</evidence>
<accession>A0A1H7W7G7</accession>
<reference evidence="2 5" key="2">
    <citation type="submission" date="2019-07" db="EMBL/GenBank/DDBJ databases">
        <title>Whole genome shotgun sequence of Alkalibacterium putridalgicola NBRC 103243.</title>
        <authorList>
            <person name="Hosoyama A."/>
            <person name="Uohara A."/>
            <person name="Ohji S."/>
            <person name="Ichikawa N."/>
        </authorList>
    </citation>
    <scope>NUCLEOTIDE SEQUENCE [LARGE SCALE GENOMIC DNA]</scope>
    <source>
        <strain evidence="2 5">NBRC 103243</strain>
    </source>
</reference>
<keyword evidence="5" id="KW-1185">Reference proteome</keyword>
<evidence type="ECO:0000313" key="5">
    <source>
        <dbReference type="Proteomes" id="UP000321425"/>
    </source>
</evidence>
<protein>
    <submittedName>
        <fullName evidence="3">Uncharacterized protein</fullName>
    </submittedName>
</protein>
<dbReference type="AlphaFoldDB" id="A0A1H7W7G7"/>
<proteinExistence type="predicted"/>
<evidence type="ECO:0000313" key="3">
    <source>
        <dbReference type="EMBL" id="SEM17486.1"/>
    </source>
</evidence>
<reference evidence="3 4" key="1">
    <citation type="submission" date="2016-10" db="EMBL/GenBank/DDBJ databases">
        <authorList>
            <person name="de Groot N.N."/>
        </authorList>
    </citation>
    <scope>NUCLEOTIDE SEQUENCE [LARGE SCALE GENOMIC DNA]</scope>
    <source>
        <strain evidence="3 4">DSM 19182</strain>
    </source>
</reference>
<evidence type="ECO:0000256" key="1">
    <source>
        <dbReference type="SAM" id="Phobius"/>
    </source>
</evidence>